<proteinExistence type="predicted"/>
<feature type="region of interest" description="Disordered" evidence="2">
    <location>
        <begin position="1"/>
        <end position="24"/>
    </location>
</feature>
<dbReference type="Gene3D" id="1.10.150.50">
    <property type="entry name" value="Transcription Factor, Ets-1"/>
    <property type="match status" value="1"/>
</dbReference>
<dbReference type="AlphaFoldDB" id="A0A5P1ETW6"/>
<reference evidence="5" key="1">
    <citation type="journal article" date="2017" name="Nat. Commun.">
        <title>The asparagus genome sheds light on the origin and evolution of a young Y chromosome.</title>
        <authorList>
            <person name="Harkess A."/>
            <person name="Zhou J."/>
            <person name="Xu C."/>
            <person name="Bowers J.E."/>
            <person name="Van der Hulst R."/>
            <person name="Ayyampalayam S."/>
            <person name="Mercati F."/>
            <person name="Riccardi P."/>
            <person name="McKain M.R."/>
            <person name="Kakrana A."/>
            <person name="Tang H."/>
            <person name="Ray J."/>
            <person name="Groenendijk J."/>
            <person name="Arikit S."/>
            <person name="Mathioni S.M."/>
            <person name="Nakano M."/>
            <person name="Shan H."/>
            <person name="Telgmann-Rauber A."/>
            <person name="Kanno A."/>
            <person name="Yue Z."/>
            <person name="Chen H."/>
            <person name="Li W."/>
            <person name="Chen Y."/>
            <person name="Xu X."/>
            <person name="Zhang Y."/>
            <person name="Luo S."/>
            <person name="Chen H."/>
            <person name="Gao J."/>
            <person name="Mao Z."/>
            <person name="Pires J.C."/>
            <person name="Luo M."/>
            <person name="Kudrna D."/>
            <person name="Wing R.A."/>
            <person name="Meyers B.C."/>
            <person name="Yi K."/>
            <person name="Kong H."/>
            <person name="Lavrijsen P."/>
            <person name="Sunseri F."/>
            <person name="Falavigna A."/>
            <person name="Ye Y."/>
            <person name="Leebens-Mack J.H."/>
            <person name="Chen G."/>
        </authorList>
    </citation>
    <scope>NUCLEOTIDE SEQUENCE [LARGE SCALE GENOMIC DNA]</scope>
    <source>
        <strain evidence="5">cv. DH0086</strain>
    </source>
</reference>
<dbReference type="SMART" id="SM00454">
    <property type="entry name" value="SAM"/>
    <property type="match status" value="1"/>
</dbReference>
<dbReference type="Proteomes" id="UP000243459">
    <property type="component" value="Chromosome 5"/>
</dbReference>
<dbReference type="EMBL" id="CM007385">
    <property type="protein sequence ID" value="ONK68547.1"/>
    <property type="molecule type" value="Genomic_DNA"/>
</dbReference>
<dbReference type="SUPFAM" id="SSF47769">
    <property type="entry name" value="SAM/Pointed domain"/>
    <property type="match status" value="1"/>
</dbReference>
<keyword evidence="1" id="KW-0677">Repeat</keyword>
<keyword evidence="5" id="KW-1185">Reference proteome</keyword>
<name>A0A5P1ETW6_ASPOF</name>
<sequence length="240" mass="26677">MSHTNIDALSSDPSKPSPDSMVECGLEEEDDWVVVKKQKITILIPPPSPLQTQRTSAEKTEPVIVKSSGVPNKRHHRLAKDKHKELSTTSALVNGSEDDIGTTSQAQVPICNPVASPKKFKQPSLTKANDNVKSNVAHRKSIKFPRLLPSGAANVVNRRVRAVNLERKLKELGGLRRWLVSRGLDRFIKVFEREKVGKYELVNLTMSMLKDMGTDAVGPRRKLIHAIDGLCQPDCFKAFQ</sequence>
<evidence type="ECO:0000313" key="4">
    <source>
        <dbReference type="EMBL" id="ONK68547.1"/>
    </source>
</evidence>
<dbReference type="InterPro" id="IPR013761">
    <property type="entry name" value="SAM/pointed_sf"/>
</dbReference>
<evidence type="ECO:0000259" key="3">
    <source>
        <dbReference type="PROSITE" id="PS50105"/>
    </source>
</evidence>
<evidence type="ECO:0000256" key="1">
    <source>
        <dbReference type="ARBA" id="ARBA00022737"/>
    </source>
</evidence>
<protein>
    <recommendedName>
        <fullName evidence="3">SAM domain-containing protein</fullName>
    </recommendedName>
</protein>
<dbReference type="OMA" id="INGEEPH"/>
<feature type="domain" description="SAM" evidence="3">
    <location>
        <begin position="178"/>
        <end position="233"/>
    </location>
</feature>
<dbReference type="Gramene" id="ONK68547">
    <property type="protein sequence ID" value="ONK68547"/>
    <property type="gene ID" value="A4U43_C05F13100"/>
</dbReference>
<feature type="compositionally biased region" description="Basic residues" evidence="2">
    <location>
        <begin position="72"/>
        <end position="81"/>
    </location>
</feature>
<dbReference type="InterPro" id="IPR001660">
    <property type="entry name" value="SAM"/>
</dbReference>
<dbReference type="PROSITE" id="PS50105">
    <property type="entry name" value="SAM_DOMAIN"/>
    <property type="match status" value="1"/>
</dbReference>
<evidence type="ECO:0000313" key="5">
    <source>
        <dbReference type="Proteomes" id="UP000243459"/>
    </source>
</evidence>
<dbReference type="CDD" id="cd09487">
    <property type="entry name" value="SAM_superfamily"/>
    <property type="match status" value="1"/>
</dbReference>
<feature type="compositionally biased region" description="Low complexity" evidence="2">
    <location>
        <begin position="10"/>
        <end position="20"/>
    </location>
</feature>
<dbReference type="PANTHER" id="PTHR10627">
    <property type="entry name" value="SCP160"/>
    <property type="match status" value="1"/>
</dbReference>
<gene>
    <name evidence="4" type="ORF">A4U43_C05F13100</name>
</gene>
<organism evidence="4 5">
    <name type="scientific">Asparagus officinalis</name>
    <name type="common">Garden asparagus</name>
    <dbReference type="NCBI Taxonomy" id="4686"/>
    <lineage>
        <taxon>Eukaryota</taxon>
        <taxon>Viridiplantae</taxon>
        <taxon>Streptophyta</taxon>
        <taxon>Embryophyta</taxon>
        <taxon>Tracheophyta</taxon>
        <taxon>Spermatophyta</taxon>
        <taxon>Magnoliopsida</taxon>
        <taxon>Liliopsida</taxon>
        <taxon>Asparagales</taxon>
        <taxon>Asparagaceae</taxon>
        <taxon>Asparagoideae</taxon>
        <taxon>Asparagus</taxon>
    </lineage>
</organism>
<dbReference type="Pfam" id="PF07647">
    <property type="entry name" value="SAM_2"/>
    <property type="match status" value="1"/>
</dbReference>
<dbReference type="PANTHER" id="PTHR10627:SF68">
    <property type="entry name" value="F26K24.15 PROTEIN-RELATED"/>
    <property type="match status" value="1"/>
</dbReference>
<accession>A0A5P1ETW6</accession>
<dbReference type="OrthoDB" id="271862at2759"/>
<evidence type="ECO:0000256" key="2">
    <source>
        <dbReference type="SAM" id="MobiDB-lite"/>
    </source>
</evidence>
<feature type="region of interest" description="Disordered" evidence="2">
    <location>
        <begin position="68"/>
        <end position="88"/>
    </location>
</feature>